<gene>
    <name evidence="1" type="ORF">WS71_27205</name>
</gene>
<dbReference type="AlphaFoldDB" id="A0A1B4G4J2"/>
<accession>A0A1B4G4J2</accession>
<dbReference type="RefSeq" id="WP_066484532.1">
    <property type="nucleotide sequence ID" value="NZ_CP013389.1"/>
</dbReference>
<evidence type="ECO:0000313" key="1">
    <source>
        <dbReference type="EMBL" id="AOJ10838.1"/>
    </source>
</evidence>
<name>A0A1B4G4J2_9BURK</name>
<dbReference type="EMBL" id="CP013389">
    <property type="protein sequence ID" value="AOJ10838.1"/>
    <property type="molecule type" value="Genomic_DNA"/>
</dbReference>
<proteinExistence type="predicted"/>
<reference evidence="1 2" key="1">
    <citation type="submission" date="2015-12" db="EMBL/GenBank/DDBJ databases">
        <title>Diversity of Burkholderia near neighbor genomes.</title>
        <authorList>
            <person name="Sahl J."/>
            <person name="Wagner D."/>
            <person name="Keim P."/>
        </authorList>
    </citation>
    <scope>NUCLEOTIDE SEQUENCE [LARGE SCALE GENOMIC DNA]</scope>
    <source>
        <strain evidence="1 2">BDU8</strain>
    </source>
</reference>
<dbReference type="Proteomes" id="UP000067711">
    <property type="component" value="Chromosome 1"/>
</dbReference>
<protein>
    <submittedName>
        <fullName evidence="1">Uncharacterized protein</fullName>
    </submittedName>
</protein>
<organism evidence="1 2">
    <name type="scientific">Burkholderia mayonis</name>
    <dbReference type="NCBI Taxonomy" id="1385591"/>
    <lineage>
        <taxon>Bacteria</taxon>
        <taxon>Pseudomonadati</taxon>
        <taxon>Pseudomonadota</taxon>
        <taxon>Betaproteobacteria</taxon>
        <taxon>Burkholderiales</taxon>
        <taxon>Burkholderiaceae</taxon>
        <taxon>Burkholderia</taxon>
        <taxon>pseudomallei group</taxon>
    </lineage>
</organism>
<sequence length="223" mass="24574">MADIQLIEAQLADARRQTATAQRQLEDRLLENNGAEDEETASLRSVADLYRSREASLVRVREAAYKANSAAAIEARHQESRDGVRAARALERRYVNAAKALEAALEAVAVARSEFLQVDTELRAAVRTVCANPELNDSQKTPLLYANNSGSWVSDDAVRLYMRSMIDEAQRPDSLAGFAAKHMQQTIVRLEAAAAYRKPTLQPPYIIDSESALRSVTEAGEEA</sequence>
<evidence type="ECO:0000313" key="2">
    <source>
        <dbReference type="Proteomes" id="UP000067711"/>
    </source>
</evidence>